<feature type="compositionally biased region" description="Low complexity" evidence="1">
    <location>
        <begin position="69"/>
        <end position="81"/>
    </location>
</feature>
<protein>
    <submittedName>
        <fullName evidence="2">Uncharacterized protein</fullName>
    </submittedName>
</protein>
<feature type="region of interest" description="Disordered" evidence="1">
    <location>
        <begin position="1"/>
        <end position="81"/>
    </location>
</feature>
<name>R7W374_AEGTA</name>
<evidence type="ECO:0000313" key="2">
    <source>
        <dbReference type="EnsemblPlants" id="EMT00841"/>
    </source>
</evidence>
<accession>R7W374</accession>
<reference evidence="2" key="1">
    <citation type="submission" date="2015-06" db="UniProtKB">
        <authorList>
            <consortium name="EnsemblPlants"/>
        </authorList>
    </citation>
    <scope>IDENTIFICATION</scope>
</reference>
<dbReference type="EnsemblPlants" id="EMT00841">
    <property type="protein sequence ID" value="EMT00841"/>
    <property type="gene ID" value="F775_24288"/>
</dbReference>
<evidence type="ECO:0000256" key="1">
    <source>
        <dbReference type="SAM" id="MobiDB-lite"/>
    </source>
</evidence>
<proteinExistence type="predicted"/>
<sequence length="81" mass="8404">MRNPAAVLDIHGPSSSASATTEDPLATQPSIKDGQQSNSPSESEPAEPRNDKIGSSGKKRPAAKELFPAATAQESEATTEK</sequence>
<feature type="compositionally biased region" description="Polar residues" evidence="1">
    <location>
        <begin position="13"/>
        <end position="38"/>
    </location>
</feature>
<dbReference type="AlphaFoldDB" id="R7W374"/>
<organism evidence="2">
    <name type="scientific">Aegilops tauschii</name>
    <name type="common">Tausch's goatgrass</name>
    <name type="synonym">Aegilops squarrosa</name>
    <dbReference type="NCBI Taxonomy" id="37682"/>
    <lineage>
        <taxon>Eukaryota</taxon>
        <taxon>Viridiplantae</taxon>
        <taxon>Streptophyta</taxon>
        <taxon>Embryophyta</taxon>
        <taxon>Tracheophyta</taxon>
        <taxon>Spermatophyta</taxon>
        <taxon>Magnoliopsida</taxon>
        <taxon>Liliopsida</taxon>
        <taxon>Poales</taxon>
        <taxon>Poaceae</taxon>
        <taxon>BOP clade</taxon>
        <taxon>Pooideae</taxon>
        <taxon>Triticodae</taxon>
        <taxon>Triticeae</taxon>
        <taxon>Triticinae</taxon>
        <taxon>Aegilops</taxon>
    </lineage>
</organism>